<evidence type="ECO:0000313" key="3">
    <source>
        <dbReference type="Proteomes" id="UP000324222"/>
    </source>
</evidence>
<keyword evidence="3" id="KW-1185">Reference proteome</keyword>
<organism evidence="2 3">
    <name type="scientific">Portunus trituberculatus</name>
    <name type="common">Swimming crab</name>
    <name type="synonym">Neptunus trituberculatus</name>
    <dbReference type="NCBI Taxonomy" id="210409"/>
    <lineage>
        <taxon>Eukaryota</taxon>
        <taxon>Metazoa</taxon>
        <taxon>Ecdysozoa</taxon>
        <taxon>Arthropoda</taxon>
        <taxon>Crustacea</taxon>
        <taxon>Multicrustacea</taxon>
        <taxon>Malacostraca</taxon>
        <taxon>Eumalacostraca</taxon>
        <taxon>Eucarida</taxon>
        <taxon>Decapoda</taxon>
        <taxon>Pleocyemata</taxon>
        <taxon>Brachyura</taxon>
        <taxon>Eubrachyura</taxon>
        <taxon>Portunoidea</taxon>
        <taxon>Portunidae</taxon>
        <taxon>Portuninae</taxon>
        <taxon>Portunus</taxon>
    </lineage>
</organism>
<proteinExistence type="predicted"/>
<sequence length="107" mass="10875">MRLAEALVSRRAGRDTGRKVPSILRSDVFPSSRGDSGLHCLTASLCPGSSPLSNVCLSRGSQPEGVGKSRSAGTLSPAGVSVGRLGGAGARQGPSHHPGPPPPLRRD</sequence>
<evidence type="ECO:0000313" key="2">
    <source>
        <dbReference type="EMBL" id="MPC31448.1"/>
    </source>
</evidence>
<feature type="compositionally biased region" description="Pro residues" evidence="1">
    <location>
        <begin position="97"/>
        <end position="107"/>
    </location>
</feature>
<evidence type="ECO:0000256" key="1">
    <source>
        <dbReference type="SAM" id="MobiDB-lite"/>
    </source>
</evidence>
<dbReference type="AlphaFoldDB" id="A0A5B7ED66"/>
<feature type="region of interest" description="Disordered" evidence="1">
    <location>
        <begin position="50"/>
        <end position="107"/>
    </location>
</feature>
<dbReference type="EMBL" id="VSRR010002436">
    <property type="protein sequence ID" value="MPC31448.1"/>
    <property type="molecule type" value="Genomic_DNA"/>
</dbReference>
<name>A0A5B7ED66_PORTR</name>
<protein>
    <submittedName>
        <fullName evidence="2">Uncharacterized protein</fullName>
    </submittedName>
</protein>
<gene>
    <name evidence="2" type="ORF">E2C01_024737</name>
</gene>
<reference evidence="2 3" key="1">
    <citation type="submission" date="2019-05" db="EMBL/GenBank/DDBJ databases">
        <title>Another draft genome of Portunus trituberculatus and its Hox gene families provides insights of decapod evolution.</title>
        <authorList>
            <person name="Jeong J.-H."/>
            <person name="Song I."/>
            <person name="Kim S."/>
            <person name="Choi T."/>
            <person name="Kim D."/>
            <person name="Ryu S."/>
            <person name="Kim W."/>
        </authorList>
    </citation>
    <scope>NUCLEOTIDE SEQUENCE [LARGE SCALE GENOMIC DNA]</scope>
    <source>
        <tissue evidence="2">Muscle</tissue>
    </source>
</reference>
<dbReference type="Proteomes" id="UP000324222">
    <property type="component" value="Unassembled WGS sequence"/>
</dbReference>
<comment type="caution">
    <text evidence="2">The sequence shown here is derived from an EMBL/GenBank/DDBJ whole genome shotgun (WGS) entry which is preliminary data.</text>
</comment>
<accession>A0A5B7ED66</accession>
<feature type="compositionally biased region" description="Polar residues" evidence="1">
    <location>
        <begin position="50"/>
        <end position="61"/>
    </location>
</feature>